<dbReference type="EMBL" id="JANPWB010000006">
    <property type="protein sequence ID" value="KAJ1175593.1"/>
    <property type="molecule type" value="Genomic_DNA"/>
</dbReference>
<name>A0AAV7TG82_PLEWA</name>
<dbReference type="Proteomes" id="UP001066276">
    <property type="component" value="Chromosome 3_2"/>
</dbReference>
<dbReference type="AlphaFoldDB" id="A0AAV7TG82"/>
<protein>
    <submittedName>
        <fullName evidence="2">Uncharacterized protein</fullName>
    </submittedName>
</protein>
<gene>
    <name evidence="2" type="ORF">NDU88_000880</name>
</gene>
<accession>A0AAV7TG82</accession>
<evidence type="ECO:0000313" key="3">
    <source>
        <dbReference type="Proteomes" id="UP001066276"/>
    </source>
</evidence>
<feature type="region of interest" description="Disordered" evidence="1">
    <location>
        <begin position="39"/>
        <end position="59"/>
    </location>
</feature>
<keyword evidence="3" id="KW-1185">Reference proteome</keyword>
<comment type="caution">
    <text evidence="2">The sequence shown here is derived from an EMBL/GenBank/DDBJ whole genome shotgun (WGS) entry which is preliminary data.</text>
</comment>
<proteinExistence type="predicted"/>
<evidence type="ECO:0000256" key="1">
    <source>
        <dbReference type="SAM" id="MobiDB-lite"/>
    </source>
</evidence>
<evidence type="ECO:0000313" key="2">
    <source>
        <dbReference type="EMBL" id="KAJ1175593.1"/>
    </source>
</evidence>
<organism evidence="2 3">
    <name type="scientific">Pleurodeles waltl</name>
    <name type="common">Iberian ribbed newt</name>
    <dbReference type="NCBI Taxonomy" id="8319"/>
    <lineage>
        <taxon>Eukaryota</taxon>
        <taxon>Metazoa</taxon>
        <taxon>Chordata</taxon>
        <taxon>Craniata</taxon>
        <taxon>Vertebrata</taxon>
        <taxon>Euteleostomi</taxon>
        <taxon>Amphibia</taxon>
        <taxon>Batrachia</taxon>
        <taxon>Caudata</taxon>
        <taxon>Salamandroidea</taxon>
        <taxon>Salamandridae</taxon>
        <taxon>Pleurodelinae</taxon>
        <taxon>Pleurodeles</taxon>
    </lineage>
</organism>
<reference evidence="2" key="1">
    <citation type="journal article" date="2022" name="bioRxiv">
        <title>Sequencing and chromosome-scale assembly of the giantPleurodeles waltlgenome.</title>
        <authorList>
            <person name="Brown T."/>
            <person name="Elewa A."/>
            <person name="Iarovenko S."/>
            <person name="Subramanian E."/>
            <person name="Araus A.J."/>
            <person name="Petzold A."/>
            <person name="Susuki M."/>
            <person name="Suzuki K.-i.T."/>
            <person name="Hayashi T."/>
            <person name="Toyoda A."/>
            <person name="Oliveira C."/>
            <person name="Osipova E."/>
            <person name="Leigh N.D."/>
            <person name="Simon A."/>
            <person name="Yun M.H."/>
        </authorList>
    </citation>
    <scope>NUCLEOTIDE SEQUENCE</scope>
    <source>
        <strain evidence="2">20211129_DDA</strain>
        <tissue evidence="2">Liver</tissue>
    </source>
</reference>
<sequence>MGAIWLPYTFSPEPKKLPTTGLCLGSRERVHRTVLREERRGREGDMTHSGGKQAQRGARLDHVRRSFAVETTRAYGGKTAA</sequence>